<dbReference type="RefSeq" id="XP_044547079.1">
    <property type="nucleotide sequence ID" value="XM_044696242.1"/>
</dbReference>
<dbReference type="GO" id="GO:0000466">
    <property type="term" value="P:maturation of 5.8S rRNA from tricistronic rRNA transcript (SSU-rRNA, 5.8S rRNA, LSU-rRNA)"/>
    <property type="evidence" value="ECO:0007669"/>
    <property type="project" value="TreeGrafter"/>
</dbReference>
<keyword evidence="3" id="KW-1185">Reference proteome</keyword>
<accession>A0AA88GLX6</accession>
<evidence type="ECO:0000313" key="3">
    <source>
        <dbReference type="Proteomes" id="UP000816034"/>
    </source>
</evidence>
<evidence type="ECO:0000256" key="1">
    <source>
        <dbReference type="SAM" id="MobiDB-lite"/>
    </source>
</evidence>
<organism evidence="2 3">
    <name type="scientific">Naegleria lovaniensis</name>
    <name type="common">Amoeba</name>
    <dbReference type="NCBI Taxonomy" id="51637"/>
    <lineage>
        <taxon>Eukaryota</taxon>
        <taxon>Discoba</taxon>
        <taxon>Heterolobosea</taxon>
        <taxon>Tetramitia</taxon>
        <taxon>Eutetramitia</taxon>
        <taxon>Vahlkampfiidae</taxon>
        <taxon>Naegleria</taxon>
    </lineage>
</organism>
<dbReference type="InterPro" id="IPR039844">
    <property type="entry name" value="URB1"/>
</dbReference>
<sequence length="1558" mass="181495">MKTDEYKATENLVQSYIELLSEMNLSFYNDILPNLVISTKTGNILVDMILGIDHLANYEEVTGATNYIRKAKLFTDIFSKDEQSQSIVFNNQYDSMHWFMMTFFNDQSSTHLVDMVIKYITENSNNSQRSEKTAKKHDDLNKWDSQIFSKFMLYSIDNSNNLDYIFRVFIHKFIQSPHAFDQSKRNELLQILKKDSSNTFKAKIMSLMQFEAIPSNSSTSLEKSSTTIDDETCYDKIQLVSTQDLENDIIAHQIPYPILFFYHSLKGTSVQKIHSLLIDSLNKFEFDDLNAYEYVNTIKKRWLSGSYSSLYCQLLSCVLKKFDSFKDEIFKDSSISQSLKGNLSMISDVVALWKSSSNGSIIYDEYMNIVNHSLTTASTAEAATVDRIILENIEVLDYKKFSQHHLANLLVRNKKNAKFVFSNVEKFGTFVLYLLLGIDNTILTKSTKEKTRLVNIAELVSVMVNNRMVFSTANRTAVDCLKFHQIFLKLNSDEFTSVLTKIVQYISKSFMLIDEQQKQFLTELICWYCRFSSKYHVVCLKELFRSPPDFMNNPNIILILETIIQYYPAQQKLPDNIFKVFESNGLDGFLSSVVNCCTANPEVITAAKTLVKHFTNNYTYDENHFISIVVKSNLMDFLSLDERPRNNQFHIYYDIVMNSDNLDLLRNDVIHKQMKVHLENMIENKKKSSKVSEMINAWSKKMIEGKCVSNGTLELFDVISTNYTSTKTPYYFEKYYLENPTVLYEHIIKATTQQGIPTSLYHIVHLIYNLLTKYDANEHFIHNMSIFEYLLSHYSATLNQTDLVLYVIFNIYETKLAAPLASYHYQFGKRTILRETKKQEVGALTEQEFLSLEWNNFNLQFDKTKLYNTIHHIPDNLTLYGKHMTFEFKNNDQNLINNNDVYDIRYLLRYTMYLMSLFPESCIYRQNSLYLSVAFRCTSSHDYYVRMLAYEIIGMYYNFIVNHVNRYQESDIYEVLVLVLRQIKISLPTPYMRISLPWSMMLSIVVNSILRINEESSNSQTESSHTSSEDGMKQNHDATSKTHSASTGHEDDASEKNPENTQTNNSIDEEEEEARNLLISVLTSLRDSQQDYMQNIGHIEDDLFKTHIQPILTTSFLSLNTTSKVLLREVSRFFEHQRPFLKLDSYPVHRDHVKSINAFGLNYLKVLLFGYQSDDDFMEHYIKNNSIQHLLMSFDQIQSNKSYHIYHQLAILRVLIDVTTRLTQSSEKLIKSFGLLDWIKIQFRRCTNSLITSSTHSSVNIESSNTEIIRLLMILVCSIYRSRKTNDRNVQELLLCETPVMINMILNDETLLSNMGWKTILCILQYCNDDFKEFISLNTITLNSTLIHTIVQCIYLSNGEKMELLLQLYCVCPYKDLIAISNELTTMMQLLNHKNSSSQRSGIYHFIHLLYLMTVESIHSTTNNQTKTLMKSNVINVITILYYQYQQFSDLRFLEGLNRIIVQLLSPSLNDDPNNDSTIDYNYILLKMAQTDRECLELYERFMLNSQLSIDLREKFITPLIEDLTPRTVLCSQFIEFVNQVATHSSHGVSQKKKKKHH</sequence>
<feature type="compositionally biased region" description="Basic and acidic residues" evidence="1">
    <location>
        <begin position="1027"/>
        <end position="1040"/>
    </location>
</feature>
<dbReference type="GeneID" id="68098842"/>
<dbReference type="GO" id="GO:0000463">
    <property type="term" value="P:maturation of LSU-rRNA from tricistronic rRNA transcript (SSU-rRNA, 5.8S rRNA, LSU-rRNA)"/>
    <property type="evidence" value="ECO:0007669"/>
    <property type="project" value="TreeGrafter"/>
</dbReference>
<protein>
    <recommendedName>
        <fullName evidence="4">Nucleolar pre-ribosomal-associated protein 1 C-terminal domain-containing protein</fullName>
    </recommendedName>
</protein>
<feature type="region of interest" description="Disordered" evidence="1">
    <location>
        <begin position="1016"/>
        <end position="1070"/>
    </location>
</feature>
<feature type="compositionally biased region" description="Low complexity" evidence="1">
    <location>
        <begin position="1016"/>
        <end position="1026"/>
    </location>
</feature>
<evidence type="ECO:0008006" key="4">
    <source>
        <dbReference type="Google" id="ProtNLM"/>
    </source>
</evidence>
<evidence type="ECO:0000313" key="2">
    <source>
        <dbReference type="EMBL" id="KAG2381399.1"/>
    </source>
</evidence>
<dbReference type="GO" id="GO:0005730">
    <property type="term" value="C:nucleolus"/>
    <property type="evidence" value="ECO:0007669"/>
    <property type="project" value="TreeGrafter"/>
</dbReference>
<gene>
    <name evidence="2" type="ORF">C9374_006388</name>
</gene>
<comment type="caution">
    <text evidence="2">The sequence shown here is derived from an EMBL/GenBank/DDBJ whole genome shotgun (WGS) entry which is preliminary data.</text>
</comment>
<feature type="compositionally biased region" description="Basic and acidic residues" evidence="1">
    <location>
        <begin position="1048"/>
        <end position="1058"/>
    </location>
</feature>
<dbReference type="EMBL" id="PYSW02000027">
    <property type="protein sequence ID" value="KAG2381399.1"/>
    <property type="molecule type" value="Genomic_DNA"/>
</dbReference>
<dbReference type="PANTHER" id="PTHR13500:SF0">
    <property type="entry name" value="NUCLEOLAR PRE-RIBOSOMAL-ASSOCIATED PROTEIN 1"/>
    <property type="match status" value="1"/>
</dbReference>
<proteinExistence type="predicted"/>
<reference evidence="2 3" key="1">
    <citation type="journal article" date="2018" name="BMC Genomics">
        <title>The genome of Naegleria lovaniensis, the basis for a comparative approach to unravel pathogenicity factors of the human pathogenic amoeba N. fowleri.</title>
        <authorList>
            <person name="Liechti N."/>
            <person name="Schurch N."/>
            <person name="Bruggmann R."/>
            <person name="Wittwer M."/>
        </authorList>
    </citation>
    <scope>NUCLEOTIDE SEQUENCE [LARGE SCALE GENOMIC DNA]</scope>
    <source>
        <strain evidence="2 3">ATCC 30569</strain>
    </source>
</reference>
<name>A0AA88GLX6_NAELO</name>
<dbReference type="Proteomes" id="UP000816034">
    <property type="component" value="Unassembled WGS sequence"/>
</dbReference>
<dbReference type="PANTHER" id="PTHR13500">
    <property type="entry name" value="NUCLEOLAR PRERIBOSOMAL-ASSOCIATED PROTEIN 1"/>
    <property type="match status" value="1"/>
</dbReference>